<evidence type="ECO:0000313" key="2">
    <source>
        <dbReference type="Proteomes" id="UP000004110"/>
    </source>
</evidence>
<dbReference type="EMBL" id="AAYH02000039">
    <property type="protein sequence ID" value="EDO55201.1"/>
    <property type="molecule type" value="Genomic_DNA"/>
</dbReference>
<keyword evidence="2" id="KW-1185">Reference proteome</keyword>
<dbReference type="AlphaFoldDB" id="A0ABC9NEQ0"/>
<reference evidence="1" key="2">
    <citation type="submission" date="2013-11" db="EMBL/GenBank/DDBJ databases">
        <title>Draft genome sequence of Bacteroides uniformis (ATCC 8492).</title>
        <authorList>
            <person name="Sudarsanam P."/>
            <person name="Ley R."/>
            <person name="Guruge J."/>
            <person name="Turnbaugh P.J."/>
            <person name="Mahowald M."/>
            <person name="Liep D."/>
            <person name="Gordon J."/>
        </authorList>
    </citation>
    <scope>NUCLEOTIDE SEQUENCE</scope>
    <source>
        <strain evidence="1">ATCC 8492</strain>
    </source>
</reference>
<evidence type="ECO:0000313" key="1">
    <source>
        <dbReference type="EMBL" id="EDO55201.1"/>
    </source>
</evidence>
<sequence length="98" mass="10711">MGIPQQFLASGTQLLVAFLFPAVKADHPFYCLFFLLDTGRHVYCLDCQRFKVGKNSFIPAMASSLVKFIPESLLNSSVNCAQCSIISSIVQSCAKSPC</sequence>
<accession>A0ABC9NEQ0</accession>
<protein>
    <recommendedName>
        <fullName evidence="3">Secreted protein</fullName>
    </recommendedName>
</protein>
<organism evidence="1 2">
    <name type="scientific">Bacteroides uniformis (strain ATCC 8492 / DSM 6597 / CCUG 4942 / CIP 103695 / JCM 5828 / KCTC 5204 / NCTC 13054 / VPI 0061)</name>
    <dbReference type="NCBI Taxonomy" id="411479"/>
    <lineage>
        <taxon>Bacteria</taxon>
        <taxon>Pseudomonadati</taxon>
        <taxon>Bacteroidota</taxon>
        <taxon>Bacteroidia</taxon>
        <taxon>Bacteroidales</taxon>
        <taxon>Bacteroidaceae</taxon>
        <taxon>Bacteroides</taxon>
    </lineage>
</organism>
<proteinExistence type="predicted"/>
<gene>
    <name evidence="1" type="ORF">BACUNI_01291</name>
</gene>
<comment type="caution">
    <text evidence="1">The sequence shown here is derived from an EMBL/GenBank/DDBJ whole genome shotgun (WGS) entry which is preliminary data.</text>
</comment>
<dbReference type="Proteomes" id="UP000004110">
    <property type="component" value="Unassembled WGS sequence"/>
</dbReference>
<reference evidence="1" key="1">
    <citation type="submission" date="2007-06" db="EMBL/GenBank/DDBJ databases">
        <authorList>
            <person name="Fulton L."/>
            <person name="Clifton S."/>
            <person name="Fulton B."/>
            <person name="Xu J."/>
            <person name="Minx P."/>
            <person name="Pepin K.H."/>
            <person name="Johnson M."/>
            <person name="Thiruvilangam P."/>
            <person name="Bhonagiri V."/>
            <person name="Nash W.E."/>
            <person name="Mardis E.R."/>
            <person name="Wilson R.K."/>
        </authorList>
    </citation>
    <scope>NUCLEOTIDE SEQUENCE [LARGE SCALE GENOMIC DNA]</scope>
    <source>
        <strain evidence="1">ATCC 8492</strain>
    </source>
</reference>
<evidence type="ECO:0008006" key="3">
    <source>
        <dbReference type="Google" id="ProtNLM"/>
    </source>
</evidence>
<name>A0ABC9NEQ0_BACUC</name>